<dbReference type="Proteomes" id="UP000247810">
    <property type="component" value="Unassembled WGS sequence"/>
</dbReference>
<keyword evidence="3" id="KW-1185">Reference proteome</keyword>
<accession>A0A319DR42</accession>
<evidence type="ECO:0000313" key="2">
    <source>
        <dbReference type="EMBL" id="PYI00117.1"/>
    </source>
</evidence>
<sequence length="198" mass="21989">MTCLHDRPTKTPPMELRLENLIKFGLGGDCWPTDARRKTVTSLSTIEIPIPPGDRRTTVSALRTGLPASVLKALARMRTDSTTTRQAGTYGLPTYLTYLPVTRGGRQTTQSPSPAPTHSRPPPYPRVELSFDKHPRVRSSLVRSLVRPLRRDSYRLPRASHSLAIQHRPSPAPDDRRDSASNHPSPESPVPNTSPTDY</sequence>
<name>A0A319DR42_9EURO</name>
<feature type="compositionally biased region" description="Low complexity" evidence="1">
    <location>
        <begin position="138"/>
        <end position="147"/>
    </location>
</feature>
<dbReference type="EMBL" id="KZ825797">
    <property type="protein sequence ID" value="PYI00117.1"/>
    <property type="molecule type" value="Genomic_DNA"/>
</dbReference>
<organism evidence="2 3">
    <name type="scientific">Aspergillus ellipticus CBS 707.79</name>
    <dbReference type="NCBI Taxonomy" id="1448320"/>
    <lineage>
        <taxon>Eukaryota</taxon>
        <taxon>Fungi</taxon>
        <taxon>Dikarya</taxon>
        <taxon>Ascomycota</taxon>
        <taxon>Pezizomycotina</taxon>
        <taxon>Eurotiomycetes</taxon>
        <taxon>Eurotiomycetidae</taxon>
        <taxon>Eurotiales</taxon>
        <taxon>Aspergillaceae</taxon>
        <taxon>Aspergillus</taxon>
        <taxon>Aspergillus subgen. Circumdati</taxon>
    </lineage>
</organism>
<dbReference type="VEuPathDB" id="FungiDB:BO71DRAFT_1176"/>
<feature type="region of interest" description="Disordered" evidence="1">
    <location>
        <begin position="103"/>
        <end position="198"/>
    </location>
</feature>
<feature type="compositionally biased region" description="Pro residues" evidence="1">
    <location>
        <begin position="113"/>
        <end position="125"/>
    </location>
</feature>
<protein>
    <submittedName>
        <fullName evidence="2">Uncharacterized protein</fullName>
    </submittedName>
</protein>
<dbReference type="AlphaFoldDB" id="A0A319DR42"/>
<reference evidence="2 3" key="1">
    <citation type="submission" date="2018-02" db="EMBL/GenBank/DDBJ databases">
        <title>The genomes of Aspergillus section Nigri reveals drivers in fungal speciation.</title>
        <authorList>
            <consortium name="DOE Joint Genome Institute"/>
            <person name="Vesth T.C."/>
            <person name="Nybo J."/>
            <person name="Theobald S."/>
            <person name="Brandl J."/>
            <person name="Frisvad J.C."/>
            <person name="Nielsen K.F."/>
            <person name="Lyhne E.K."/>
            <person name="Kogle M.E."/>
            <person name="Kuo A."/>
            <person name="Riley R."/>
            <person name="Clum A."/>
            <person name="Nolan M."/>
            <person name="Lipzen A."/>
            <person name="Salamov A."/>
            <person name="Henrissat B."/>
            <person name="Wiebenga A."/>
            <person name="De vries R.P."/>
            <person name="Grigoriev I.V."/>
            <person name="Mortensen U.H."/>
            <person name="Andersen M.R."/>
            <person name="Baker S.E."/>
        </authorList>
    </citation>
    <scope>NUCLEOTIDE SEQUENCE [LARGE SCALE GENOMIC DNA]</scope>
    <source>
        <strain evidence="2 3">CBS 707.79</strain>
    </source>
</reference>
<proteinExistence type="predicted"/>
<evidence type="ECO:0000313" key="3">
    <source>
        <dbReference type="Proteomes" id="UP000247810"/>
    </source>
</evidence>
<gene>
    <name evidence="2" type="ORF">BO71DRAFT_1176</name>
</gene>
<feature type="compositionally biased region" description="Polar residues" evidence="1">
    <location>
        <begin position="181"/>
        <end position="198"/>
    </location>
</feature>
<evidence type="ECO:0000256" key="1">
    <source>
        <dbReference type="SAM" id="MobiDB-lite"/>
    </source>
</evidence>